<dbReference type="InterPro" id="IPR023606">
    <property type="entry name" value="CoA-Trfase_III_dom_1_sf"/>
</dbReference>
<dbReference type="SUPFAM" id="SSF89796">
    <property type="entry name" value="CoA-transferase family III (CaiB/BaiF)"/>
    <property type="match status" value="2"/>
</dbReference>
<dbReference type="Pfam" id="PF02515">
    <property type="entry name" value="CoA_transf_3"/>
    <property type="match status" value="1"/>
</dbReference>
<dbReference type="InterPro" id="IPR003673">
    <property type="entry name" value="CoA-Trfase_fam_III"/>
</dbReference>
<dbReference type="Gene3D" id="3.40.50.10540">
    <property type="entry name" value="Crotonobetainyl-coa:carnitine coa-transferase, domain 1"/>
    <property type="match status" value="1"/>
</dbReference>
<dbReference type="InterPro" id="IPR050509">
    <property type="entry name" value="CoA-transferase_III"/>
</dbReference>
<gene>
    <name evidence="2" type="ORF">ACHHYP_02191</name>
</gene>
<sequence>MEMHEARRLWLHAGLPAAALDRLALVGQPYLPCAYRVSSAASISIGLSALAASEVHRLRTGTACSVTVHSRDACVEFKSHALYNPDVNRPTPSTWDPLSGLYAAAVGHVRLHANFPHHRDGLLRLLQLPLTATRHQVQTALRQWDPEALEDAATAAGLCAAASRSAEAWATHPMAVHLAASYAANGCIPWLTAVHASATPRIAWTAGDNCLSGLRVLSFTRVLAGPIAGRSLASHGADVLWITAPHLPSLPATDGDTSRGKRALQLDLREPADVATLKHLVATADVFLDAYRPGALAAKGFDVPDLLRLNPRLIIGRVSAYGRDGPWGGKRGFDSLVQTVTGINVAEAAAFRESTPRALPTQGLDHASGYLLAFGVLSALLKQLTGAATGGHVVDVSLAWTGQWLASLGPGDIHAPDLSTADIAASTELVVMPNGVTARFAKRAPCMTPSPRFERYPRSLNDATAEWLSPT</sequence>
<dbReference type="AlphaFoldDB" id="A0A1V9Z765"/>
<dbReference type="STRING" id="1202772.A0A1V9Z765"/>
<comment type="similarity">
    <text evidence="1">Belongs to the CoA-transferase III family.</text>
</comment>
<evidence type="ECO:0000256" key="1">
    <source>
        <dbReference type="ARBA" id="ARBA00008383"/>
    </source>
</evidence>
<protein>
    <submittedName>
        <fullName evidence="2">Uncharacterized protein</fullName>
    </submittedName>
</protein>
<evidence type="ECO:0000313" key="3">
    <source>
        <dbReference type="Proteomes" id="UP000243579"/>
    </source>
</evidence>
<keyword evidence="3" id="KW-1185">Reference proteome</keyword>
<reference evidence="2 3" key="1">
    <citation type="journal article" date="2014" name="Genome Biol. Evol.">
        <title>The secreted proteins of Achlya hypogyna and Thraustotheca clavata identify the ancestral oomycete secretome and reveal gene acquisitions by horizontal gene transfer.</title>
        <authorList>
            <person name="Misner I."/>
            <person name="Blouin N."/>
            <person name="Leonard G."/>
            <person name="Richards T.A."/>
            <person name="Lane C.E."/>
        </authorList>
    </citation>
    <scope>NUCLEOTIDE SEQUENCE [LARGE SCALE GENOMIC DNA]</scope>
    <source>
        <strain evidence="2 3">ATCC 48635</strain>
    </source>
</reference>
<name>A0A1V9Z765_ACHHY</name>
<organism evidence="2 3">
    <name type="scientific">Achlya hypogyna</name>
    <name type="common">Oomycete</name>
    <name type="synonym">Protoachlya hypogyna</name>
    <dbReference type="NCBI Taxonomy" id="1202772"/>
    <lineage>
        <taxon>Eukaryota</taxon>
        <taxon>Sar</taxon>
        <taxon>Stramenopiles</taxon>
        <taxon>Oomycota</taxon>
        <taxon>Saprolegniomycetes</taxon>
        <taxon>Saprolegniales</taxon>
        <taxon>Achlyaceae</taxon>
        <taxon>Achlya</taxon>
    </lineage>
</organism>
<dbReference type="PANTHER" id="PTHR48228">
    <property type="entry name" value="SUCCINYL-COA--D-CITRAMALATE COA-TRANSFERASE"/>
    <property type="match status" value="1"/>
</dbReference>
<dbReference type="OrthoDB" id="5863171at2759"/>
<accession>A0A1V9Z765</accession>
<comment type="caution">
    <text evidence="2">The sequence shown here is derived from an EMBL/GenBank/DDBJ whole genome shotgun (WGS) entry which is preliminary data.</text>
</comment>
<dbReference type="Proteomes" id="UP000243579">
    <property type="component" value="Unassembled WGS sequence"/>
</dbReference>
<dbReference type="PANTHER" id="PTHR48228:SF4">
    <property type="entry name" value="BLR3030 PROTEIN"/>
    <property type="match status" value="1"/>
</dbReference>
<dbReference type="GO" id="GO:0003824">
    <property type="term" value="F:catalytic activity"/>
    <property type="evidence" value="ECO:0007669"/>
    <property type="project" value="InterPro"/>
</dbReference>
<evidence type="ECO:0000313" key="2">
    <source>
        <dbReference type="EMBL" id="OQR93838.1"/>
    </source>
</evidence>
<proteinExistence type="inferred from homology"/>
<dbReference type="EMBL" id="JNBR01000393">
    <property type="protein sequence ID" value="OQR93838.1"/>
    <property type="molecule type" value="Genomic_DNA"/>
</dbReference>